<comment type="caution">
    <text evidence="2">The sequence shown here is derived from an EMBL/GenBank/DDBJ whole genome shotgun (WGS) entry which is preliminary data.</text>
</comment>
<evidence type="ECO:0000256" key="1">
    <source>
        <dbReference type="SAM" id="SignalP"/>
    </source>
</evidence>
<keyword evidence="1" id="KW-0732">Signal</keyword>
<evidence type="ECO:0000313" key="3">
    <source>
        <dbReference type="Proteomes" id="UP001445076"/>
    </source>
</evidence>
<dbReference type="EMBL" id="JARKIK010000185">
    <property type="protein sequence ID" value="KAK8720809.1"/>
    <property type="molecule type" value="Genomic_DNA"/>
</dbReference>
<name>A0AAW0VWU7_CHEQU</name>
<keyword evidence="3" id="KW-1185">Reference proteome</keyword>
<organism evidence="2 3">
    <name type="scientific">Cherax quadricarinatus</name>
    <name type="common">Australian red claw crayfish</name>
    <dbReference type="NCBI Taxonomy" id="27406"/>
    <lineage>
        <taxon>Eukaryota</taxon>
        <taxon>Metazoa</taxon>
        <taxon>Ecdysozoa</taxon>
        <taxon>Arthropoda</taxon>
        <taxon>Crustacea</taxon>
        <taxon>Multicrustacea</taxon>
        <taxon>Malacostraca</taxon>
        <taxon>Eumalacostraca</taxon>
        <taxon>Eucarida</taxon>
        <taxon>Decapoda</taxon>
        <taxon>Pleocyemata</taxon>
        <taxon>Astacidea</taxon>
        <taxon>Parastacoidea</taxon>
        <taxon>Parastacidae</taxon>
        <taxon>Cherax</taxon>
    </lineage>
</organism>
<dbReference type="Proteomes" id="UP001445076">
    <property type="component" value="Unassembled WGS sequence"/>
</dbReference>
<proteinExistence type="predicted"/>
<protein>
    <submittedName>
        <fullName evidence="2">Uncharacterized protein</fullName>
    </submittedName>
</protein>
<sequence length="115" mass="12699">MQVAVVTLVLLVGVGVGVGVGEDSSSYRESLEEAFNDRAEIEKTIECFLNRIPCSRKQQKIKERALAAMRNGGTCPSTLCTPKQQQETAKSMELLQQNYPDLFLRLIASLFGIGY</sequence>
<dbReference type="AlphaFoldDB" id="A0AAW0VWU7"/>
<dbReference type="Pfam" id="PF03392">
    <property type="entry name" value="OS-D"/>
    <property type="match status" value="1"/>
</dbReference>
<evidence type="ECO:0000313" key="2">
    <source>
        <dbReference type="EMBL" id="KAK8720809.1"/>
    </source>
</evidence>
<dbReference type="EMBL" id="JARKIK010000185">
    <property type="protein sequence ID" value="KAK8720810.1"/>
    <property type="molecule type" value="Genomic_DNA"/>
</dbReference>
<reference evidence="2 3" key="1">
    <citation type="journal article" date="2024" name="BMC Genomics">
        <title>Genome assembly of redclaw crayfish (Cherax quadricarinatus) provides insights into its immune adaptation and hypoxia tolerance.</title>
        <authorList>
            <person name="Liu Z."/>
            <person name="Zheng J."/>
            <person name="Li H."/>
            <person name="Fang K."/>
            <person name="Wang S."/>
            <person name="He J."/>
            <person name="Zhou D."/>
            <person name="Weng S."/>
            <person name="Chi M."/>
            <person name="Gu Z."/>
            <person name="He J."/>
            <person name="Li F."/>
            <person name="Wang M."/>
        </authorList>
    </citation>
    <scope>NUCLEOTIDE SEQUENCE [LARGE SCALE GENOMIC DNA]</scope>
    <source>
        <strain evidence="2">ZL_2023a</strain>
    </source>
</reference>
<dbReference type="SUPFAM" id="SSF100910">
    <property type="entry name" value="Chemosensory protein Csp2"/>
    <property type="match status" value="1"/>
</dbReference>
<gene>
    <name evidence="2" type="ORF">OTU49_013083</name>
</gene>
<feature type="signal peptide" evidence="1">
    <location>
        <begin position="1"/>
        <end position="19"/>
    </location>
</feature>
<dbReference type="InterPro" id="IPR005055">
    <property type="entry name" value="A10/PebIII"/>
</dbReference>
<dbReference type="Gene3D" id="1.10.2080.10">
    <property type="entry name" value="Insect odorant-binding protein A10/Ejaculatory bulb-specific protein 3"/>
    <property type="match status" value="1"/>
</dbReference>
<reference evidence="2" key="2">
    <citation type="submission" date="2024-01" db="EMBL/GenBank/DDBJ databases">
        <authorList>
            <person name="He J."/>
            <person name="Wang M."/>
            <person name="Zheng J."/>
            <person name="Liu Z."/>
        </authorList>
    </citation>
    <scope>NUCLEOTIDE SEQUENCE</scope>
    <source>
        <strain evidence="2">ZL_2023a</strain>
        <tissue evidence="2">Muscle</tissue>
    </source>
</reference>
<feature type="chain" id="PRO_5044717246" evidence="1">
    <location>
        <begin position="20"/>
        <end position="115"/>
    </location>
</feature>
<accession>A0AAW0VWU7</accession>
<dbReference type="InterPro" id="IPR036682">
    <property type="entry name" value="OS_D_A10/PebIII_sf"/>
</dbReference>